<organism evidence="1 2">
    <name type="scientific">Fusarium decemcellulare</name>
    <dbReference type="NCBI Taxonomy" id="57161"/>
    <lineage>
        <taxon>Eukaryota</taxon>
        <taxon>Fungi</taxon>
        <taxon>Dikarya</taxon>
        <taxon>Ascomycota</taxon>
        <taxon>Pezizomycotina</taxon>
        <taxon>Sordariomycetes</taxon>
        <taxon>Hypocreomycetidae</taxon>
        <taxon>Hypocreales</taxon>
        <taxon>Nectriaceae</taxon>
        <taxon>Fusarium</taxon>
        <taxon>Fusarium decemcellulare species complex</taxon>
    </lineage>
</organism>
<accession>A0ACC1SRH5</accession>
<name>A0ACC1SRH5_9HYPO</name>
<dbReference type="EMBL" id="JANRMS010000168">
    <property type="protein sequence ID" value="KAJ3545027.1"/>
    <property type="molecule type" value="Genomic_DNA"/>
</dbReference>
<comment type="caution">
    <text evidence="1">The sequence shown here is derived from an EMBL/GenBank/DDBJ whole genome shotgun (WGS) entry which is preliminary data.</text>
</comment>
<reference evidence="1" key="1">
    <citation type="submission" date="2022-08" db="EMBL/GenBank/DDBJ databases">
        <title>Genome Sequence of Fusarium decemcellulare.</title>
        <authorList>
            <person name="Buettner E."/>
        </authorList>
    </citation>
    <scope>NUCLEOTIDE SEQUENCE</scope>
    <source>
        <strain evidence="1">Babe19</strain>
    </source>
</reference>
<protein>
    <submittedName>
        <fullName evidence="1">Uncharacterized protein</fullName>
    </submittedName>
</protein>
<evidence type="ECO:0000313" key="2">
    <source>
        <dbReference type="Proteomes" id="UP001148629"/>
    </source>
</evidence>
<keyword evidence="2" id="KW-1185">Reference proteome</keyword>
<sequence length="460" mass="53714">MGKFADSKFPRRLAEDGNVSIYIDHSNFRIQGQEAYADRHNVESSWYKNWLFDIRHLQKILTQHSGLLPEERDYNVQVNLYGPSDAAMESFWIGLNDNNVRVKKFDKSPWSKREKEVDTTIVADSVEEVTDAWHLETRSEFIIVSGDRDFQCIARKMIRRGYNVHIWSWENGLSSEYRKLEQEHKRRVVVHLLDDFLEEIGFKAPTSHLEHARFTEGSFVVPDWKANAEAVHGMVTNLSVPLYRQTLKRPGLSEENLVFTPAVKMKLEQLEGFFAAIKEQLATVWPPTMTYEEFRNRDKRYRKKVILVGGIAASETDSTSGSKDTDSMTDDDGDKENCNNDTDSNDKDTDSDDFTLVQHRRKMRNLNLKKPGEKTMRRCHWRKYCQRELECRYGHTEKEKEYFKTFGYKKANKIFQCKYGAICKDAATACDYAHSEAEFFCPTCEQTGHDMKKCHERIWA</sequence>
<dbReference type="Proteomes" id="UP001148629">
    <property type="component" value="Unassembled WGS sequence"/>
</dbReference>
<proteinExistence type="predicted"/>
<evidence type="ECO:0000313" key="1">
    <source>
        <dbReference type="EMBL" id="KAJ3545027.1"/>
    </source>
</evidence>
<gene>
    <name evidence="1" type="ORF">NM208_g2725</name>
</gene>